<name>G7K2Z8_MEDTR</name>
<dbReference type="InterPro" id="IPR036047">
    <property type="entry name" value="F-box-like_dom_sf"/>
</dbReference>
<dbReference type="HOGENOM" id="CLU_010721_2_1_1"/>
<dbReference type="KEGG" id="mtr:11424540"/>
<evidence type="ECO:0000313" key="2">
    <source>
        <dbReference type="EMBL" id="AET00063.1"/>
    </source>
</evidence>
<proteinExistence type="predicted"/>
<gene>
    <name evidence="3" type="primary">11424540</name>
    <name evidence="2" type="ordered locus">MTR_5g087940</name>
</gene>
<dbReference type="InterPro" id="IPR032675">
    <property type="entry name" value="LRR_dom_sf"/>
</dbReference>
<evidence type="ECO:0000313" key="3">
    <source>
        <dbReference type="EnsemblPlants" id="AET00063"/>
    </source>
</evidence>
<evidence type="ECO:0000259" key="1">
    <source>
        <dbReference type="PROSITE" id="PS50181"/>
    </source>
</evidence>
<reference evidence="2 4" key="2">
    <citation type="journal article" date="2014" name="BMC Genomics">
        <title>An improved genome release (version Mt4.0) for the model legume Medicago truncatula.</title>
        <authorList>
            <person name="Tang H."/>
            <person name="Krishnakumar V."/>
            <person name="Bidwell S."/>
            <person name="Rosen B."/>
            <person name="Chan A."/>
            <person name="Zhou S."/>
            <person name="Gentzbittel L."/>
            <person name="Childs K.L."/>
            <person name="Yandell M."/>
            <person name="Gundlach H."/>
            <person name="Mayer K.F."/>
            <person name="Schwartz D.C."/>
            <person name="Town C.D."/>
        </authorList>
    </citation>
    <scope>GENOME REANNOTATION</scope>
    <source>
        <strain evidence="3 4">cv. Jemalong A17</strain>
    </source>
</reference>
<organism evidence="2 4">
    <name type="scientific">Medicago truncatula</name>
    <name type="common">Barrel medic</name>
    <name type="synonym">Medicago tribuloides</name>
    <dbReference type="NCBI Taxonomy" id="3880"/>
    <lineage>
        <taxon>Eukaryota</taxon>
        <taxon>Viridiplantae</taxon>
        <taxon>Streptophyta</taxon>
        <taxon>Embryophyta</taxon>
        <taxon>Tracheophyta</taxon>
        <taxon>Spermatophyta</taxon>
        <taxon>Magnoliopsida</taxon>
        <taxon>eudicotyledons</taxon>
        <taxon>Gunneridae</taxon>
        <taxon>Pentapetalae</taxon>
        <taxon>rosids</taxon>
        <taxon>fabids</taxon>
        <taxon>Fabales</taxon>
        <taxon>Fabaceae</taxon>
        <taxon>Papilionoideae</taxon>
        <taxon>50 kb inversion clade</taxon>
        <taxon>NPAAA clade</taxon>
        <taxon>Hologalegina</taxon>
        <taxon>IRL clade</taxon>
        <taxon>Trifolieae</taxon>
        <taxon>Medicago</taxon>
    </lineage>
</organism>
<dbReference type="Gene3D" id="1.20.1280.50">
    <property type="match status" value="1"/>
</dbReference>
<dbReference type="OrthoDB" id="1848700at2759"/>
<dbReference type="InterPro" id="IPR001810">
    <property type="entry name" value="F-box_dom"/>
</dbReference>
<evidence type="ECO:0000313" key="4">
    <source>
        <dbReference type="Proteomes" id="UP000002051"/>
    </source>
</evidence>
<accession>G7K2Z8</accession>
<reference evidence="2 4" key="1">
    <citation type="journal article" date="2011" name="Nature">
        <title>The Medicago genome provides insight into the evolution of rhizobial symbioses.</title>
        <authorList>
            <person name="Young N.D."/>
            <person name="Debelle F."/>
            <person name="Oldroyd G.E."/>
            <person name="Geurts R."/>
            <person name="Cannon S.B."/>
            <person name="Udvardi M.K."/>
            <person name="Benedito V.A."/>
            <person name="Mayer K.F."/>
            <person name="Gouzy J."/>
            <person name="Schoof H."/>
            <person name="Van de Peer Y."/>
            <person name="Proost S."/>
            <person name="Cook D.R."/>
            <person name="Meyers B.C."/>
            <person name="Spannagl M."/>
            <person name="Cheung F."/>
            <person name="De Mita S."/>
            <person name="Krishnakumar V."/>
            <person name="Gundlach H."/>
            <person name="Zhou S."/>
            <person name="Mudge J."/>
            <person name="Bharti A.K."/>
            <person name="Murray J.D."/>
            <person name="Naoumkina M.A."/>
            <person name="Rosen B."/>
            <person name="Silverstein K.A."/>
            <person name="Tang H."/>
            <person name="Rombauts S."/>
            <person name="Zhao P.X."/>
            <person name="Zhou P."/>
            <person name="Barbe V."/>
            <person name="Bardou P."/>
            <person name="Bechner M."/>
            <person name="Bellec A."/>
            <person name="Berger A."/>
            <person name="Berges H."/>
            <person name="Bidwell S."/>
            <person name="Bisseling T."/>
            <person name="Choisne N."/>
            <person name="Couloux A."/>
            <person name="Denny R."/>
            <person name="Deshpande S."/>
            <person name="Dai X."/>
            <person name="Doyle J.J."/>
            <person name="Dudez A.M."/>
            <person name="Farmer A.D."/>
            <person name="Fouteau S."/>
            <person name="Franken C."/>
            <person name="Gibelin C."/>
            <person name="Gish J."/>
            <person name="Goldstein S."/>
            <person name="Gonzalez A.J."/>
            <person name="Green P.J."/>
            <person name="Hallab A."/>
            <person name="Hartog M."/>
            <person name="Hua A."/>
            <person name="Humphray S.J."/>
            <person name="Jeong D.H."/>
            <person name="Jing Y."/>
            <person name="Jocker A."/>
            <person name="Kenton S.M."/>
            <person name="Kim D.J."/>
            <person name="Klee K."/>
            <person name="Lai H."/>
            <person name="Lang C."/>
            <person name="Lin S."/>
            <person name="Macmil S.L."/>
            <person name="Magdelenat G."/>
            <person name="Matthews L."/>
            <person name="McCorrison J."/>
            <person name="Monaghan E.L."/>
            <person name="Mun J.H."/>
            <person name="Najar F.Z."/>
            <person name="Nicholson C."/>
            <person name="Noirot C."/>
            <person name="O'Bleness M."/>
            <person name="Paule C.R."/>
            <person name="Poulain J."/>
            <person name="Prion F."/>
            <person name="Qin B."/>
            <person name="Qu C."/>
            <person name="Retzel E.F."/>
            <person name="Riddle C."/>
            <person name="Sallet E."/>
            <person name="Samain S."/>
            <person name="Samson N."/>
            <person name="Sanders I."/>
            <person name="Saurat O."/>
            <person name="Scarpelli C."/>
            <person name="Schiex T."/>
            <person name="Segurens B."/>
            <person name="Severin A.J."/>
            <person name="Sherrier D.J."/>
            <person name="Shi R."/>
            <person name="Sims S."/>
            <person name="Singer S.R."/>
            <person name="Sinharoy S."/>
            <person name="Sterck L."/>
            <person name="Viollet A."/>
            <person name="Wang B.B."/>
            <person name="Wang K."/>
            <person name="Wang M."/>
            <person name="Wang X."/>
            <person name="Warfsmann J."/>
            <person name="Weissenbach J."/>
            <person name="White D.D."/>
            <person name="White J.D."/>
            <person name="Wiley G.B."/>
            <person name="Wincker P."/>
            <person name="Xing Y."/>
            <person name="Yang L."/>
            <person name="Yao Z."/>
            <person name="Ying F."/>
            <person name="Zhai J."/>
            <person name="Zhou L."/>
            <person name="Zuber A."/>
            <person name="Denarie J."/>
            <person name="Dixon R.A."/>
            <person name="May G.D."/>
            <person name="Schwartz D.C."/>
            <person name="Rogers J."/>
            <person name="Quetier F."/>
            <person name="Town C.D."/>
            <person name="Roe B.A."/>
        </authorList>
    </citation>
    <scope>NUCLEOTIDE SEQUENCE [LARGE SCALE GENOMIC DNA]</scope>
    <source>
        <strain evidence="2">A17</strain>
        <strain evidence="3 4">cv. Jemalong A17</strain>
    </source>
</reference>
<dbReference type="EMBL" id="CM001221">
    <property type="protein sequence ID" value="AET00063.1"/>
    <property type="molecule type" value="Genomic_DNA"/>
</dbReference>
<dbReference type="PANTHER" id="PTHR32212:SF269">
    <property type="entry name" value="F-BOX_RNI_FBD-LIKE DOMAIN PROTEIN"/>
    <property type="match status" value="1"/>
</dbReference>
<dbReference type="Pfam" id="PF00646">
    <property type="entry name" value="F-box"/>
    <property type="match status" value="1"/>
</dbReference>
<dbReference type="PaxDb" id="3880-AET00063"/>
<dbReference type="CDD" id="cd22160">
    <property type="entry name" value="F-box_AtFBL13-like"/>
    <property type="match status" value="1"/>
</dbReference>
<dbReference type="STRING" id="3880.G7K2Z8"/>
<dbReference type="InterPro" id="IPR053781">
    <property type="entry name" value="F-box_AtFBL13-like"/>
</dbReference>
<protein>
    <submittedName>
        <fullName evidence="2">Cytochrome C biogenesis protein ccsA</fullName>
    </submittedName>
</protein>
<dbReference type="EnsemblPlants" id="AET00063">
    <property type="protein sequence ID" value="AET00063"/>
    <property type="gene ID" value="MTR_5g087940"/>
</dbReference>
<dbReference type="SUPFAM" id="SSF81383">
    <property type="entry name" value="F-box domain"/>
    <property type="match status" value="1"/>
</dbReference>
<dbReference type="AlphaFoldDB" id="G7K2Z8"/>
<dbReference type="OMA" id="PHPEDYL"/>
<dbReference type="PROSITE" id="PS50181">
    <property type="entry name" value="FBOX"/>
    <property type="match status" value="1"/>
</dbReference>
<dbReference type="SUPFAM" id="SSF52058">
    <property type="entry name" value="L domain-like"/>
    <property type="match status" value="1"/>
</dbReference>
<reference evidence="3" key="3">
    <citation type="submission" date="2015-04" db="UniProtKB">
        <authorList>
            <consortium name="EnsemblPlants"/>
        </authorList>
    </citation>
    <scope>IDENTIFICATION</scope>
    <source>
        <strain evidence="3">cv. Jemalong A17</strain>
    </source>
</reference>
<dbReference type="PANTHER" id="PTHR32212">
    <property type="entry name" value="CYCLIN-LIKE F-BOX"/>
    <property type="match status" value="1"/>
</dbReference>
<dbReference type="Gene3D" id="3.80.10.10">
    <property type="entry name" value="Ribonuclease Inhibitor"/>
    <property type="match status" value="1"/>
</dbReference>
<sequence>MSYSVDEIIIQPATKRVKLDESENEDRLSDLPDCVILHILSFLNAKQAVTTSILSLRWRDLWKLLPALILDSSDFRTIPIFNKFVHRVLTLRDSSLALNSLNFRHNQPRIIKSVVNYAISHNIQRLRLYVGCHIAQIPPSVFSCQTLTHLELYFGEQTLFPKSLNLPSLTSLYLKNFAFCADENGRAEPFSAFNRLNSLFLCGCAVRDTLTLCISSATLVSFTVRSHSYDFYEIELCTPSLGTFGFTGKSYKKIFGSGLSCVKHVDIDVEIFHMDMQPSLILLGWLLGLTDIKSLTVTASTLQVLCLNSNILKTKLPSLGNLKLLKVNKKPLAYGFRKLLIDIKVQKIRPRKEGAKLRKSFKAGLEPSAPIPDGIVDFLIQNSPLADVEIVDCTWRKTQSTS</sequence>
<keyword evidence="4" id="KW-1185">Reference proteome</keyword>
<dbReference type="Proteomes" id="UP000002051">
    <property type="component" value="Chromosome 5"/>
</dbReference>
<feature type="domain" description="F-box" evidence="1">
    <location>
        <begin position="25"/>
        <end position="78"/>
    </location>
</feature>